<dbReference type="EMBL" id="JSWE01000139">
    <property type="protein sequence ID" value="KIE04857.1"/>
    <property type="molecule type" value="Genomic_DNA"/>
</dbReference>
<accession>A0A0C1MRZ5</accession>
<keyword evidence="2" id="KW-1185">Reference proteome</keyword>
<dbReference type="STRING" id="86105.NF27_FN00060"/>
<dbReference type="AlphaFoldDB" id="A0A0C1MRZ5"/>
<name>A0A0C1MRZ5_9RICK</name>
<evidence type="ECO:0000313" key="2">
    <source>
        <dbReference type="Proteomes" id="UP000031258"/>
    </source>
</evidence>
<protein>
    <submittedName>
        <fullName evidence="1">Uncharacterized protein</fullName>
    </submittedName>
</protein>
<sequence length="31" mass="3825">MGTRMLVFFEFIVKIMRVFQKQSIKVYNKEL</sequence>
<organism evidence="1 2">
    <name type="scientific">Candidatus Jidaibacter acanthamoebae</name>
    <dbReference type="NCBI Taxonomy" id="86105"/>
    <lineage>
        <taxon>Bacteria</taxon>
        <taxon>Pseudomonadati</taxon>
        <taxon>Pseudomonadota</taxon>
        <taxon>Alphaproteobacteria</taxon>
        <taxon>Rickettsiales</taxon>
        <taxon>Candidatus Midichloriaceae</taxon>
        <taxon>Candidatus Jidaibacter</taxon>
    </lineage>
</organism>
<gene>
    <name evidence="1" type="ORF">NF27_FN00060</name>
</gene>
<evidence type="ECO:0000313" key="1">
    <source>
        <dbReference type="EMBL" id="KIE04857.1"/>
    </source>
</evidence>
<proteinExistence type="predicted"/>
<dbReference type="Proteomes" id="UP000031258">
    <property type="component" value="Unassembled WGS sequence"/>
</dbReference>
<comment type="caution">
    <text evidence="1">The sequence shown here is derived from an EMBL/GenBank/DDBJ whole genome shotgun (WGS) entry which is preliminary data.</text>
</comment>
<reference evidence="1 2" key="1">
    <citation type="submission" date="2014-11" db="EMBL/GenBank/DDBJ databases">
        <title>A Rickettsiales Symbiont of Amoebae With Ancient Features.</title>
        <authorList>
            <person name="Schulz F."/>
            <person name="Martijn J."/>
            <person name="Wascher F."/>
            <person name="Kostanjsek R."/>
            <person name="Ettema T.J."/>
            <person name="Horn M."/>
        </authorList>
    </citation>
    <scope>NUCLEOTIDE SEQUENCE [LARGE SCALE GENOMIC DNA]</scope>
    <source>
        <strain evidence="1 2">UWC36</strain>
    </source>
</reference>